<keyword evidence="2" id="KW-1185">Reference proteome</keyword>
<sequence length="75" mass="7279">MFMALGQGDGRATRSIDLKVIGGGCEILGGSMLFDNGGSSLTGCDRAGGDMGACGTGVSCGVAYGGGDGRAWVVT</sequence>
<evidence type="ECO:0000313" key="1">
    <source>
        <dbReference type="EMBL" id="GJT51566.1"/>
    </source>
</evidence>
<comment type="caution">
    <text evidence="1">The sequence shown here is derived from an EMBL/GenBank/DDBJ whole genome shotgun (WGS) entry which is preliminary data.</text>
</comment>
<proteinExistence type="predicted"/>
<dbReference type="Proteomes" id="UP001151760">
    <property type="component" value="Unassembled WGS sequence"/>
</dbReference>
<name>A0ABQ5EKX9_9ASTR</name>
<gene>
    <name evidence="1" type="ORF">Tco_0977723</name>
</gene>
<reference evidence="1" key="1">
    <citation type="journal article" date="2022" name="Int. J. Mol. Sci.">
        <title>Draft Genome of Tanacetum Coccineum: Genomic Comparison of Closely Related Tanacetum-Family Plants.</title>
        <authorList>
            <person name="Yamashiro T."/>
            <person name="Shiraishi A."/>
            <person name="Nakayama K."/>
            <person name="Satake H."/>
        </authorList>
    </citation>
    <scope>NUCLEOTIDE SEQUENCE</scope>
</reference>
<protein>
    <submittedName>
        <fullName evidence="1">Uncharacterized protein</fullName>
    </submittedName>
</protein>
<dbReference type="EMBL" id="BQNB010016419">
    <property type="protein sequence ID" value="GJT51566.1"/>
    <property type="molecule type" value="Genomic_DNA"/>
</dbReference>
<evidence type="ECO:0000313" key="2">
    <source>
        <dbReference type="Proteomes" id="UP001151760"/>
    </source>
</evidence>
<organism evidence="1 2">
    <name type="scientific">Tanacetum coccineum</name>
    <dbReference type="NCBI Taxonomy" id="301880"/>
    <lineage>
        <taxon>Eukaryota</taxon>
        <taxon>Viridiplantae</taxon>
        <taxon>Streptophyta</taxon>
        <taxon>Embryophyta</taxon>
        <taxon>Tracheophyta</taxon>
        <taxon>Spermatophyta</taxon>
        <taxon>Magnoliopsida</taxon>
        <taxon>eudicotyledons</taxon>
        <taxon>Gunneridae</taxon>
        <taxon>Pentapetalae</taxon>
        <taxon>asterids</taxon>
        <taxon>campanulids</taxon>
        <taxon>Asterales</taxon>
        <taxon>Asteraceae</taxon>
        <taxon>Asteroideae</taxon>
        <taxon>Anthemideae</taxon>
        <taxon>Anthemidinae</taxon>
        <taxon>Tanacetum</taxon>
    </lineage>
</organism>
<reference evidence="1" key="2">
    <citation type="submission" date="2022-01" db="EMBL/GenBank/DDBJ databases">
        <authorList>
            <person name="Yamashiro T."/>
            <person name="Shiraishi A."/>
            <person name="Satake H."/>
            <person name="Nakayama K."/>
        </authorList>
    </citation>
    <scope>NUCLEOTIDE SEQUENCE</scope>
</reference>
<accession>A0ABQ5EKX9</accession>